<evidence type="ECO:0000259" key="17">
    <source>
        <dbReference type="SMART" id="SM01193"/>
    </source>
</evidence>
<dbReference type="HAMAP" id="MF_00318">
    <property type="entry name" value="Enolase"/>
    <property type="match status" value="1"/>
</dbReference>
<evidence type="ECO:0000256" key="9">
    <source>
        <dbReference type="ARBA" id="ARBA00023152"/>
    </source>
</evidence>
<comment type="catalytic activity">
    <reaction evidence="12">
        <text>(2R)-2-phosphoglycerate = phosphoenolpyruvate + H2O</text>
        <dbReference type="Rhea" id="RHEA:10164"/>
        <dbReference type="ChEBI" id="CHEBI:15377"/>
        <dbReference type="ChEBI" id="CHEBI:58289"/>
        <dbReference type="ChEBI" id="CHEBI:58702"/>
        <dbReference type="EC" id="4.2.1.11"/>
    </reaction>
</comment>
<feature type="binding site" evidence="14">
    <location>
        <position position="168"/>
    </location>
    <ligand>
        <name>substrate</name>
    </ligand>
</feature>
<dbReference type="PRINTS" id="PR00148">
    <property type="entry name" value="ENOLASE"/>
</dbReference>
<dbReference type="SUPFAM" id="SSF54826">
    <property type="entry name" value="Enolase N-terminal domain-like"/>
    <property type="match status" value="1"/>
</dbReference>
<evidence type="ECO:0000256" key="4">
    <source>
        <dbReference type="ARBA" id="ARBA00017068"/>
    </source>
</evidence>
<feature type="active site" description="Proton donor" evidence="12 13">
    <location>
        <position position="209"/>
    </location>
</feature>
<evidence type="ECO:0000256" key="6">
    <source>
        <dbReference type="ARBA" id="ARBA00022525"/>
    </source>
</evidence>
<keyword evidence="10 12" id="KW-0456">Lyase</keyword>
<dbReference type="PANTHER" id="PTHR11902">
    <property type="entry name" value="ENOLASE"/>
    <property type="match status" value="1"/>
</dbReference>
<keyword evidence="5 12" id="KW-0963">Cytoplasm</keyword>
<feature type="binding site" evidence="12">
    <location>
        <position position="370"/>
    </location>
    <ligand>
        <name>(2R)-2-phosphoglycerate</name>
        <dbReference type="ChEBI" id="CHEBI:58289"/>
    </ligand>
</feature>
<feature type="binding site" evidence="14">
    <location>
        <position position="392"/>
    </location>
    <ligand>
        <name>substrate</name>
    </ligand>
</feature>
<protein>
    <recommendedName>
        <fullName evidence="4 12">Enolase</fullName>
        <ecNumber evidence="3 12">4.2.1.11</ecNumber>
    </recommendedName>
    <alternativeName>
        <fullName evidence="12">2-phospho-D-glycerate hydro-lyase</fullName>
    </alternativeName>
    <alternativeName>
        <fullName evidence="12">2-phosphoglycerate dehydratase</fullName>
    </alternativeName>
</protein>
<feature type="active site" description="Proton acceptor" evidence="12 13">
    <location>
        <position position="341"/>
    </location>
</feature>
<dbReference type="FunFam" id="3.30.390.10:FF:000001">
    <property type="entry name" value="Enolase"/>
    <property type="match status" value="1"/>
</dbReference>
<feature type="binding site" evidence="14">
    <location>
        <position position="289"/>
    </location>
    <ligand>
        <name>substrate</name>
    </ligand>
</feature>
<dbReference type="Pfam" id="PF03952">
    <property type="entry name" value="Enolase_N"/>
    <property type="match status" value="1"/>
</dbReference>
<feature type="binding site" evidence="14">
    <location>
        <position position="316"/>
    </location>
    <ligand>
        <name>substrate</name>
    </ligand>
</feature>
<evidence type="ECO:0000256" key="11">
    <source>
        <dbReference type="ARBA" id="ARBA00045763"/>
    </source>
</evidence>
<comment type="similarity">
    <text evidence="2 12">Belongs to the enolase family.</text>
</comment>
<accession>A0A1C0TKK8</accession>
<dbReference type="OrthoDB" id="9804716at2"/>
<dbReference type="RefSeq" id="WP_065792629.1">
    <property type="nucleotide sequence ID" value="NZ_JAGJED010000020.1"/>
</dbReference>
<dbReference type="EC" id="4.2.1.11" evidence="3 12"/>
<dbReference type="AlphaFoldDB" id="A0A1C0TKK8"/>
<feature type="binding site" evidence="12">
    <location>
        <position position="371"/>
    </location>
    <ligand>
        <name>(2R)-2-phosphoglycerate</name>
        <dbReference type="ChEBI" id="CHEBI:58289"/>
    </ligand>
</feature>
<evidence type="ECO:0000256" key="3">
    <source>
        <dbReference type="ARBA" id="ARBA00012058"/>
    </source>
</evidence>
<dbReference type="InterPro" id="IPR036849">
    <property type="entry name" value="Enolase-like_C_sf"/>
</dbReference>
<reference evidence="19" key="1">
    <citation type="submission" date="2016-07" db="EMBL/GenBank/DDBJ databases">
        <authorList>
            <person name="Florea S."/>
            <person name="Webb J.S."/>
            <person name="Jaromczyk J."/>
            <person name="Schardl C.L."/>
        </authorList>
    </citation>
    <scope>NUCLEOTIDE SEQUENCE [LARGE SCALE GENOMIC DNA]</scope>
    <source>
        <strain evidence="19">IPB1</strain>
    </source>
</reference>
<dbReference type="UniPathway" id="UPA00109">
    <property type="reaction ID" value="UER00187"/>
</dbReference>
<dbReference type="GO" id="GO:0005576">
    <property type="term" value="C:extracellular region"/>
    <property type="evidence" value="ECO:0007669"/>
    <property type="project" value="UniProtKB-SubCell"/>
</dbReference>
<evidence type="ECO:0000256" key="5">
    <source>
        <dbReference type="ARBA" id="ARBA00022490"/>
    </source>
</evidence>
<dbReference type="SMART" id="SM01192">
    <property type="entry name" value="Enolase_C"/>
    <property type="match status" value="1"/>
</dbReference>
<feature type="binding site" evidence="12">
    <location>
        <position position="167"/>
    </location>
    <ligand>
        <name>(2R)-2-phosphoglycerate</name>
        <dbReference type="ChEBI" id="CHEBI:58289"/>
    </ligand>
</feature>
<evidence type="ECO:0000256" key="2">
    <source>
        <dbReference type="ARBA" id="ARBA00009604"/>
    </source>
</evidence>
<comment type="caution">
    <text evidence="18">The sequence shown here is derived from an EMBL/GenBank/DDBJ whole genome shotgun (WGS) entry which is preliminary data.</text>
</comment>
<comment type="cofactor">
    <cofactor evidence="12">
        <name>Mg(2+)</name>
        <dbReference type="ChEBI" id="CHEBI:18420"/>
    </cofactor>
    <text evidence="12">Binds a second Mg(2+) ion via substrate during catalysis.</text>
</comment>
<keyword evidence="18" id="KW-0670">Pyruvate</keyword>
<comment type="cofactor">
    <cofactor evidence="15">
        <name>Mg(2+)</name>
        <dbReference type="ChEBI" id="CHEBI:18420"/>
    </cofactor>
    <text evidence="15">Mg(2+) is required for catalysis and for stabilizing the dimer.</text>
</comment>
<dbReference type="InterPro" id="IPR020811">
    <property type="entry name" value="Enolase_N"/>
</dbReference>
<feature type="binding site" evidence="14">
    <location>
        <position position="159"/>
    </location>
    <ligand>
        <name>substrate</name>
    </ligand>
</feature>
<evidence type="ECO:0000256" key="12">
    <source>
        <dbReference type="HAMAP-Rule" id="MF_00318"/>
    </source>
</evidence>
<comment type="pathway">
    <text evidence="1 12">Carbohydrate degradation; glycolysis; pyruvate from D-glyceraldehyde 3-phosphate: step 4/5.</text>
</comment>
<feature type="binding site" evidence="12 15">
    <location>
        <position position="289"/>
    </location>
    <ligand>
        <name>Mg(2+)</name>
        <dbReference type="ChEBI" id="CHEBI:18420"/>
    </ligand>
</feature>
<feature type="binding site" evidence="12 15">
    <location>
        <position position="316"/>
    </location>
    <ligand>
        <name>Mg(2+)</name>
        <dbReference type="ChEBI" id="CHEBI:18420"/>
    </ligand>
</feature>
<dbReference type="NCBIfam" id="TIGR01060">
    <property type="entry name" value="eno"/>
    <property type="match status" value="1"/>
</dbReference>
<dbReference type="SFLD" id="SFLDS00001">
    <property type="entry name" value="Enolase"/>
    <property type="match status" value="1"/>
</dbReference>
<dbReference type="InterPro" id="IPR029017">
    <property type="entry name" value="Enolase-like_N"/>
</dbReference>
<dbReference type="Pfam" id="PF00113">
    <property type="entry name" value="Enolase_C"/>
    <property type="match status" value="1"/>
</dbReference>
<keyword evidence="8 12" id="KW-0460">Magnesium</keyword>
<evidence type="ECO:0000256" key="15">
    <source>
        <dbReference type="PIRSR" id="PIRSR001400-3"/>
    </source>
</evidence>
<dbReference type="InterPro" id="IPR020809">
    <property type="entry name" value="Enolase_CS"/>
</dbReference>
<dbReference type="GO" id="GO:0004634">
    <property type="term" value="F:phosphopyruvate hydratase activity"/>
    <property type="evidence" value="ECO:0007669"/>
    <property type="project" value="UniProtKB-UniRule"/>
</dbReference>
<organism evidence="18 19">
    <name type="scientific">Pseudoalteromonas luteoviolacea</name>
    <dbReference type="NCBI Taxonomy" id="43657"/>
    <lineage>
        <taxon>Bacteria</taxon>
        <taxon>Pseudomonadati</taxon>
        <taxon>Pseudomonadota</taxon>
        <taxon>Gammaproteobacteria</taxon>
        <taxon>Alteromonadales</taxon>
        <taxon>Pseudoalteromonadaceae</taxon>
        <taxon>Pseudoalteromonas</taxon>
    </lineage>
</organism>
<dbReference type="SMART" id="SM01193">
    <property type="entry name" value="Enolase_N"/>
    <property type="match status" value="1"/>
</dbReference>
<dbReference type="CDD" id="cd03313">
    <property type="entry name" value="enolase"/>
    <property type="match status" value="1"/>
</dbReference>
<evidence type="ECO:0000256" key="8">
    <source>
        <dbReference type="ARBA" id="ARBA00022842"/>
    </source>
</evidence>
<evidence type="ECO:0000313" key="18">
    <source>
        <dbReference type="EMBL" id="OCQ18911.1"/>
    </source>
</evidence>
<dbReference type="GO" id="GO:0000015">
    <property type="term" value="C:phosphopyruvate hydratase complex"/>
    <property type="evidence" value="ECO:0007669"/>
    <property type="project" value="InterPro"/>
</dbReference>
<evidence type="ECO:0000313" key="19">
    <source>
        <dbReference type="Proteomes" id="UP000093366"/>
    </source>
</evidence>
<dbReference type="GO" id="GO:0006096">
    <property type="term" value="P:glycolytic process"/>
    <property type="evidence" value="ECO:0007669"/>
    <property type="project" value="UniProtKB-UniRule"/>
</dbReference>
<keyword evidence="9 12" id="KW-0324">Glycolysis</keyword>
<comment type="function">
    <text evidence="11 12">Catalyzes the reversible conversion of 2-phosphoglycerate (2-PG) into phosphoenolpyruvate (PEP). It is essential for the degradation of carbohydrates via glycolysis.</text>
</comment>
<dbReference type="GO" id="GO:0000287">
    <property type="term" value="F:magnesium ion binding"/>
    <property type="evidence" value="ECO:0007669"/>
    <property type="project" value="UniProtKB-UniRule"/>
</dbReference>
<dbReference type="PANTHER" id="PTHR11902:SF1">
    <property type="entry name" value="ENOLASE"/>
    <property type="match status" value="1"/>
</dbReference>
<dbReference type="SFLD" id="SFLDG00178">
    <property type="entry name" value="enolase"/>
    <property type="match status" value="1"/>
</dbReference>
<evidence type="ECO:0000256" key="1">
    <source>
        <dbReference type="ARBA" id="ARBA00005031"/>
    </source>
</evidence>
<feature type="domain" description="Enolase C-terminal TIM barrel" evidence="16">
    <location>
        <begin position="143"/>
        <end position="429"/>
    </location>
</feature>
<dbReference type="PROSITE" id="PS00164">
    <property type="entry name" value="ENOLASE"/>
    <property type="match status" value="1"/>
</dbReference>
<proteinExistence type="inferred from homology"/>
<dbReference type="SUPFAM" id="SSF51604">
    <property type="entry name" value="Enolase C-terminal domain-like"/>
    <property type="match status" value="1"/>
</dbReference>
<dbReference type="Proteomes" id="UP000093366">
    <property type="component" value="Unassembled WGS sequence"/>
</dbReference>
<evidence type="ECO:0000256" key="7">
    <source>
        <dbReference type="ARBA" id="ARBA00022723"/>
    </source>
</evidence>
<dbReference type="InterPro" id="IPR020810">
    <property type="entry name" value="Enolase_C"/>
</dbReference>
<evidence type="ECO:0000256" key="10">
    <source>
        <dbReference type="ARBA" id="ARBA00023239"/>
    </source>
</evidence>
<dbReference type="GO" id="GO:0009986">
    <property type="term" value="C:cell surface"/>
    <property type="evidence" value="ECO:0007669"/>
    <property type="project" value="UniProtKB-SubCell"/>
</dbReference>
<evidence type="ECO:0000256" key="13">
    <source>
        <dbReference type="PIRSR" id="PIRSR001400-1"/>
    </source>
</evidence>
<comment type="subunit">
    <text evidence="12">Component of the RNA degradosome, a multiprotein complex involved in RNA processing and mRNA degradation.</text>
</comment>
<dbReference type="EMBL" id="MAUJ01000011">
    <property type="protein sequence ID" value="OCQ18911.1"/>
    <property type="molecule type" value="Genomic_DNA"/>
</dbReference>
<dbReference type="Gene3D" id="3.30.390.10">
    <property type="entry name" value="Enolase-like, N-terminal domain"/>
    <property type="match status" value="1"/>
</dbReference>
<feature type="domain" description="Enolase N-terminal" evidence="17">
    <location>
        <begin position="4"/>
        <end position="134"/>
    </location>
</feature>
<gene>
    <name evidence="12" type="primary">eno</name>
    <name evidence="18" type="ORF">A7985_22230</name>
</gene>
<dbReference type="InterPro" id="IPR000941">
    <property type="entry name" value="Enolase"/>
</dbReference>
<name>A0A1C0TKK8_9GAMM</name>
<evidence type="ECO:0000256" key="14">
    <source>
        <dbReference type="PIRSR" id="PIRSR001400-2"/>
    </source>
</evidence>
<dbReference type="PIRSF" id="PIRSF001400">
    <property type="entry name" value="Enolase"/>
    <property type="match status" value="1"/>
</dbReference>
<feature type="binding site" evidence="12">
    <location>
        <position position="392"/>
    </location>
    <ligand>
        <name>(2R)-2-phosphoglycerate</name>
        <dbReference type="ChEBI" id="CHEBI:58289"/>
    </ligand>
</feature>
<feature type="binding site" evidence="12">
    <location>
        <position position="341"/>
    </location>
    <ligand>
        <name>(2R)-2-phosphoglycerate</name>
        <dbReference type="ChEBI" id="CHEBI:58289"/>
    </ligand>
</feature>
<evidence type="ECO:0000259" key="16">
    <source>
        <dbReference type="SMART" id="SM01192"/>
    </source>
</evidence>
<dbReference type="FunFam" id="3.20.20.120:FF:000001">
    <property type="entry name" value="Enolase"/>
    <property type="match status" value="1"/>
</dbReference>
<dbReference type="SFLD" id="SFLDF00002">
    <property type="entry name" value="enolase"/>
    <property type="match status" value="1"/>
</dbReference>
<feature type="binding site" evidence="12 15">
    <location>
        <position position="246"/>
    </location>
    <ligand>
        <name>Mg(2+)</name>
        <dbReference type="ChEBI" id="CHEBI:18420"/>
    </ligand>
</feature>
<keyword evidence="7 12" id="KW-0479">Metal-binding</keyword>
<comment type="subcellular location">
    <subcellularLocation>
        <location evidence="12">Cytoplasm</location>
    </subcellularLocation>
    <subcellularLocation>
        <location evidence="12">Secreted</location>
    </subcellularLocation>
    <subcellularLocation>
        <location evidence="12">Cell surface</location>
    </subcellularLocation>
    <text evidence="12">Fractions of enolase are present in both the cytoplasm and on the cell surface.</text>
</comment>
<keyword evidence="6 12" id="KW-0964">Secreted</keyword>
<sequence>MSKIVKVIGREVMDSRGNPTVEADVHLDSGAWGRACAPSGASTGTREALELRDGDKSRYLGKGVLTAVNFVNNEIAQALEGQNALEQRAVDQVMLDLDGTENKEKLGANAILAVSLATAKAAAQEKGVALYEHIADINGTSGQFSMPVPMMNIINGGEHADNNVDIQEFMVQPVGASSFREALRMGAEIFHSLKKVLSARGLNTAVGDEGGFAPDLKSNEEALEVIVEAVAAAGYEMNKDVTLALDCASSEFYKDGKYDLSGEGKAFDSEGFADFLADLAARYPIVSIEDGLDESDWAGWKILTDKIGEKVQLVGDDLFVTNTKILKRGIDENIGNSILIKFNQIGSLSETLDAIKMAQDAGFTAVISHRSGETEDATIADLAVGTSAGQIKTGSLCRSDRVAKYNQLLRIEEALGEKAVYNGRSEIKGQ</sequence>
<feature type="binding site" evidence="14">
    <location>
        <begin position="368"/>
        <end position="371"/>
    </location>
    <ligand>
        <name>substrate</name>
    </ligand>
</feature>
<dbReference type="Gene3D" id="3.20.20.120">
    <property type="entry name" value="Enolase-like C-terminal domain"/>
    <property type="match status" value="1"/>
</dbReference>